<dbReference type="Proteomes" id="UP001567538">
    <property type="component" value="Unassembled WGS sequence"/>
</dbReference>
<protein>
    <submittedName>
        <fullName evidence="3">Uncharacterized protein</fullName>
    </submittedName>
</protein>
<evidence type="ECO:0000256" key="1">
    <source>
        <dbReference type="SAM" id="MobiDB-lite"/>
    </source>
</evidence>
<evidence type="ECO:0000256" key="2">
    <source>
        <dbReference type="SAM" id="Phobius"/>
    </source>
</evidence>
<evidence type="ECO:0000313" key="3">
    <source>
        <dbReference type="EMBL" id="KAL1541437.1"/>
    </source>
</evidence>
<feature type="transmembrane region" description="Helical" evidence="2">
    <location>
        <begin position="12"/>
        <end position="37"/>
    </location>
</feature>
<keyword evidence="4" id="KW-1185">Reference proteome</keyword>
<reference evidence="3 4" key="1">
    <citation type="submission" date="2024-06" db="EMBL/GenBank/DDBJ databases">
        <title>A chromosome level genome sequence of Diviner's sage (Salvia divinorum).</title>
        <authorList>
            <person name="Ford S.A."/>
            <person name="Ro D.-K."/>
            <person name="Ness R.W."/>
            <person name="Phillips M.A."/>
        </authorList>
    </citation>
    <scope>NUCLEOTIDE SEQUENCE [LARGE SCALE GENOMIC DNA]</scope>
    <source>
        <strain evidence="3">SAF-2024a</strain>
        <tissue evidence="3">Leaf</tissue>
    </source>
</reference>
<comment type="caution">
    <text evidence="3">The sequence shown here is derived from an EMBL/GenBank/DDBJ whole genome shotgun (WGS) entry which is preliminary data.</text>
</comment>
<dbReference type="AlphaFoldDB" id="A0ABD1GBG8"/>
<evidence type="ECO:0000313" key="4">
    <source>
        <dbReference type="Proteomes" id="UP001567538"/>
    </source>
</evidence>
<keyword evidence="2" id="KW-0472">Membrane</keyword>
<dbReference type="PANTHER" id="PTHR34054">
    <property type="entry name" value="EXPRESSED PROTEIN"/>
    <property type="match status" value="1"/>
</dbReference>
<dbReference type="InterPro" id="IPR045884">
    <property type="entry name" value="At5g59350-like"/>
</dbReference>
<dbReference type="PANTHER" id="PTHR34054:SF4">
    <property type="entry name" value="PROTEIN, PUTATIVE-RELATED"/>
    <property type="match status" value="1"/>
</dbReference>
<gene>
    <name evidence="3" type="ORF">AAHA92_25660</name>
</gene>
<keyword evidence="2" id="KW-0812">Transmembrane</keyword>
<sequence length="227" mass="24252">MSSGGGGGALSNLGISLVIIFAIALLAIFAQVFYVLWRRLAFRRRTSAASSGGDGISRYSSSESTPSKELLYFFCVRPQLDLDRSSPTAISGGVDGRNSNHESDVEVIDIDLFKIQGAFGPPRFLFTIKEEEREGTESPVKTTPCPGEEEAKETVGDEKRGGVSLGECFRSAEETAMEVRIDDRSVDDEATPFSTPCASPLYFTPTASPVHAVVNGRSTGVATTVAV</sequence>
<proteinExistence type="predicted"/>
<name>A0ABD1GBG8_SALDI</name>
<organism evidence="3 4">
    <name type="scientific">Salvia divinorum</name>
    <name type="common">Maria pastora</name>
    <name type="synonym">Diviner's sage</name>
    <dbReference type="NCBI Taxonomy" id="28513"/>
    <lineage>
        <taxon>Eukaryota</taxon>
        <taxon>Viridiplantae</taxon>
        <taxon>Streptophyta</taxon>
        <taxon>Embryophyta</taxon>
        <taxon>Tracheophyta</taxon>
        <taxon>Spermatophyta</taxon>
        <taxon>Magnoliopsida</taxon>
        <taxon>eudicotyledons</taxon>
        <taxon>Gunneridae</taxon>
        <taxon>Pentapetalae</taxon>
        <taxon>asterids</taxon>
        <taxon>lamiids</taxon>
        <taxon>Lamiales</taxon>
        <taxon>Lamiaceae</taxon>
        <taxon>Nepetoideae</taxon>
        <taxon>Mentheae</taxon>
        <taxon>Salviinae</taxon>
        <taxon>Salvia</taxon>
        <taxon>Salvia subgen. Calosphace</taxon>
    </lineage>
</organism>
<accession>A0ABD1GBG8</accession>
<keyword evidence="2" id="KW-1133">Transmembrane helix</keyword>
<dbReference type="EMBL" id="JBEAFC010000009">
    <property type="protein sequence ID" value="KAL1541437.1"/>
    <property type="molecule type" value="Genomic_DNA"/>
</dbReference>
<feature type="region of interest" description="Disordered" evidence="1">
    <location>
        <begin position="132"/>
        <end position="160"/>
    </location>
</feature>